<dbReference type="InterPro" id="IPR042099">
    <property type="entry name" value="ANL_N_sf"/>
</dbReference>
<reference evidence="5" key="1">
    <citation type="journal article" date="2019" name="Int. J. Syst. Evol. Microbiol.">
        <title>The Global Catalogue of Microorganisms (GCM) 10K type strain sequencing project: providing services to taxonomists for standard genome sequencing and annotation.</title>
        <authorList>
            <consortium name="The Broad Institute Genomics Platform"/>
            <consortium name="The Broad Institute Genome Sequencing Center for Infectious Disease"/>
            <person name="Wu L."/>
            <person name="Ma J."/>
        </authorList>
    </citation>
    <scope>NUCLEOTIDE SEQUENCE [LARGE SCALE GENOMIC DNA]</scope>
    <source>
        <strain evidence="5">JCM 18325</strain>
    </source>
</reference>
<dbReference type="PANTHER" id="PTHR43201:SF5">
    <property type="entry name" value="MEDIUM-CHAIN ACYL-COA LIGASE ACSF2, MITOCHONDRIAL"/>
    <property type="match status" value="1"/>
</dbReference>
<gene>
    <name evidence="4" type="ORF">GCM10023330_13000</name>
</gene>
<evidence type="ECO:0000259" key="3">
    <source>
        <dbReference type="Pfam" id="PF00501"/>
    </source>
</evidence>
<keyword evidence="2" id="KW-0436">Ligase</keyword>
<organism evidence="4 5">
    <name type="scientific">Litoribaculum gwangyangense</name>
    <dbReference type="NCBI Taxonomy" id="1130722"/>
    <lineage>
        <taxon>Bacteria</taxon>
        <taxon>Pseudomonadati</taxon>
        <taxon>Bacteroidota</taxon>
        <taxon>Flavobacteriia</taxon>
        <taxon>Flavobacteriales</taxon>
        <taxon>Flavobacteriaceae</taxon>
        <taxon>Litoribaculum</taxon>
    </lineage>
</organism>
<feature type="domain" description="AMP-dependent synthetase/ligase" evidence="3">
    <location>
        <begin position="57"/>
        <end position="223"/>
    </location>
</feature>
<name>A0ABP9CCG5_9FLAO</name>
<proteinExistence type="inferred from homology"/>
<dbReference type="PANTHER" id="PTHR43201">
    <property type="entry name" value="ACYL-COA SYNTHETASE"/>
    <property type="match status" value="1"/>
</dbReference>
<dbReference type="InterPro" id="IPR045851">
    <property type="entry name" value="AMP-bd_C_sf"/>
</dbReference>
<dbReference type="SUPFAM" id="SSF56801">
    <property type="entry name" value="Acetyl-CoA synthetase-like"/>
    <property type="match status" value="1"/>
</dbReference>
<accession>A0ABP9CCG5</accession>
<dbReference type="Gene3D" id="3.30.300.30">
    <property type="match status" value="1"/>
</dbReference>
<evidence type="ECO:0000313" key="4">
    <source>
        <dbReference type="EMBL" id="GAA4807833.1"/>
    </source>
</evidence>
<evidence type="ECO:0000313" key="5">
    <source>
        <dbReference type="Proteomes" id="UP001501433"/>
    </source>
</evidence>
<dbReference type="Pfam" id="PF00501">
    <property type="entry name" value="AMP-binding"/>
    <property type="match status" value="1"/>
</dbReference>
<sequence length="357" mass="40631">MVPDYTKVHIKFKLNGIGYNHENLMEVAYSYVKEGLPFQQELGNFLLDWLDKKDFIIVKTSGSTGKPKKIKIKKEAMVNSAIATGDFFKLKPGNKALHCLPSNFIAGKMMLIRAIVLGLELDMVEPKAMVIINSKKSYHFCALTPMQLKNFSKNLKRFKTIIVGGGRVSESIIESIQNINCNIYETFGMTETVSHIAVKKLNNFDATQTKTYFKTLPHITISLDDRSCLIIEAPFLSNKKIVTNDLVKLHSVTSFEWLGRYDNVINSGGIKLFPEQIEQKLQNKIVNRFFITSIFDDTLGEKVILIVEGKTDIDTKIFESLNNFEKPREVFYVSKFQETKSGKIQRANTLKELNLHT</sequence>
<comment type="similarity">
    <text evidence="1">Belongs to the ATP-dependent AMP-binding enzyme family.</text>
</comment>
<dbReference type="RefSeq" id="WP_345276145.1">
    <property type="nucleotide sequence ID" value="NZ_BAABJW010000002.1"/>
</dbReference>
<dbReference type="Gene3D" id="3.40.50.12780">
    <property type="entry name" value="N-terminal domain of ligase-like"/>
    <property type="match status" value="1"/>
</dbReference>
<comment type="caution">
    <text evidence="4">The sequence shown here is derived from an EMBL/GenBank/DDBJ whole genome shotgun (WGS) entry which is preliminary data.</text>
</comment>
<dbReference type="EMBL" id="BAABJW010000002">
    <property type="protein sequence ID" value="GAA4807833.1"/>
    <property type="molecule type" value="Genomic_DNA"/>
</dbReference>
<keyword evidence="5" id="KW-1185">Reference proteome</keyword>
<protein>
    <submittedName>
        <fullName evidence="4">AMP-binding protein</fullName>
    </submittedName>
</protein>
<evidence type="ECO:0000256" key="2">
    <source>
        <dbReference type="ARBA" id="ARBA00022598"/>
    </source>
</evidence>
<dbReference type="Proteomes" id="UP001501433">
    <property type="component" value="Unassembled WGS sequence"/>
</dbReference>
<dbReference type="InterPro" id="IPR000873">
    <property type="entry name" value="AMP-dep_synth/lig_dom"/>
</dbReference>
<evidence type="ECO:0000256" key="1">
    <source>
        <dbReference type="ARBA" id="ARBA00006432"/>
    </source>
</evidence>